<protein>
    <submittedName>
        <fullName evidence="4">Pkb-activating kinase-like protein</fullName>
    </submittedName>
</protein>
<dbReference type="EMBL" id="VDEP01000414">
    <property type="protein sequence ID" value="KAA1086098.1"/>
    <property type="molecule type" value="Genomic_DNA"/>
</dbReference>
<dbReference type="PROSITE" id="PS00107">
    <property type="entry name" value="PROTEIN_KINASE_ATP"/>
    <property type="match status" value="1"/>
</dbReference>
<feature type="domain" description="Protein kinase" evidence="3">
    <location>
        <begin position="178"/>
        <end position="249"/>
    </location>
</feature>
<dbReference type="InterPro" id="IPR017441">
    <property type="entry name" value="Protein_kinase_ATP_BS"/>
</dbReference>
<evidence type="ECO:0000313" key="4">
    <source>
        <dbReference type="EMBL" id="KAA1086098.1"/>
    </source>
</evidence>
<feature type="compositionally biased region" description="Low complexity" evidence="2">
    <location>
        <begin position="131"/>
        <end position="144"/>
    </location>
</feature>
<dbReference type="SUPFAM" id="SSF56112">
    <property type="entry name" value="Protein kinase-like (PK-like)"/>
    <property type="match status" value="1"/>
</dbReference>
<feature type="region of interest" description="Disordered" evidence="2">
    <location>
        <begin position="128"/>
        <end position="181"/>
    </location>
</feature>
<accession>A0A5B0NDP0</accession>
<keyword evidence="1" id="KW-0067">ATP-binding</keyword>
<feature type="compositionally biased region" description="Polar residues" evidence="2">
    <location>
        <begin position="38"/>
        <end position="49"/>
    </location>
</feature>
<gene>
    <name evidence="4" type="primary">PKH3_3</name>
    <name evidence="4" type="ORF">PGTUg99_017828</name>
</gene>
<dbReference type="GO" id="GO:0005524">
    <property type="term" value="F:ATP binding"/>
    <property type="evidence" value="ECO:0007669"/>
    <property type="project" value="UniProtKB-UniRule"/>
</dbReference>
<feature type="compositionally biased region" description="Low complexity" evidence="2">
    <location>
        <begin position="8"/>
        <end position="24"/>
    </location>
</feature>
<reference evidence="4 5" key="1">
    <citation type="submission" date="2019-05" db="EMBL/GenBank/DDBJ databases">
        <title>Emergence of the Ug99 lineage of the wheat stem rust pathogen through somatic hybridization.</title>
        <authorList>
            <person name="Li F."/>
            <person name="Upadhyaya N.M."/>
            <person name="Sperschneider J."/>
            <person name="Matny O."/>
            <person name="Nguyen-Phuc H."/>
            <person name="Mago R."/>
            <person name="Raley C."/>
            <person name="Miller M.E."/>
            <person name="Silverstein K.A.T."/>
            <person name="Henningsen E."/>
            <person name="Hirsch C.D."/>
            <person name="Visser B."/>
            <person name="Pretorius Z.A."/>
            <person name="Steffenson B.J."/>
            <person name="Schwessinger B."/>
            <person name="Dodds P.N."/>
            <person name="Figueroa M."/>
        </authorList>
    </citation>
    <scope>NUCLEOTIDE SEQUENCE [LARGE SCALE GENOMIC DNA]</scope>
    <source>
        <strain evidence="4 5">Ug99</strain>
    </source>
</reference>
<dbReference type="AlphaFoldDB" id="A0A5B0NDP0"/>
<feature type="binding site" evidence="1">
    <location>
        <position position="208"/>
    </location>
    <ligand>
        <name>ATP</name>
        <dbReference type="ChEBI" id="CHEBI:30616"/>
    </ligand>
</feature>
<keyword evidence="4" id="KW-0418">Kinase</keyword>
<organism evidence="4 5">
    <name type="scientific">Puccinia graminis f. sp. tritici</name>
    <dbReference type="NCBI Taxonomy" id="56615"/>
    <lineage>
        <taxon>Eukaryota</taxon>
        <taxon>Fungi</taxon>
        <taxon>Dikarya</taxon>
        <taxon>Basidiomycota</taxon>
        <taxon>Pucciniomycotina</taxon>
        <taxon>Pucciniomycetes</taxon>
        <taxon>Pucciniales</taxon>
        <taxon>Pucciniaceae</taxon>
        <taxon>Puccinia</taxon>
    </lineage>
</organism>
<dbReference type="Proteomes" id="UP000325313">
    <property type="component" value="Unassembled WGS sequence"/>
</dbReference>
<feature type="compositionally biased region" description="Low complexity" evidence="2">
    <location>
        <begin position="159"/>
        <end position="169"/>
    </location>
</feature>
<dbReference type="PROSITE" id="PS50011">
    <property type="entry name" value="PROTEIN_KINASE_DOM"/>
    <property type="match status" value="1"/>
</dbReference>
<evidence type="ECO:0000256" key="1">
    <source>
        <dbReference type="PROSITE-ProRule" id="PRU10141"/>
    </source>
</evidence>
<evidence type="ECO:0000256" key="2">
    <source>
        <dbReference type="SAM" id="MobiDB-lite"/>
    </source>
</evidence>
<proteinExistence type="predicted"/>
<feature type="region of interest" description="Disordered" evidence="2">
    <location>
        <begin position="1"/>
        <end position="108"/>
    </location>
</feature>
<dbReference type="InterPro" id="IPR000719">
    <property type="entry name" value="Prot_kinase_dom"/>
</dbReference>
<comment type="caution">
    <text evidence="4">The sequence shown here is derived from an EMBL/GenBank/DDBJ whole genome shotgun (WGS) entry which is preliminary data.</text>
</comment>
<dbReference type="Gene3D" id="3.30.200.20">
    <property type="entry name" value="Phosphorylase Kinase, domain 1"/>
    <property type="match status" value="1"/>
</dbReference>
<feature type="compositionally biased region" description="Low complexity" evidence="2">
    <location>
        <begin position="85"/>
        <end position="107"/>
    </location>
</feature>
<keyword evidence="4" id="KW-0808">Transferase</keyword>
<evidence type="ECO:0000259" key="3">
    <source>
        <dbReference type="PROSITE" id="PS50011"/>
    </source>
</evidence>
<dbReference type="GO" id="GO:0004672">
    <property type="term" value="F:protein kinase activity"/>
    <property type="evidence" value="ECO:0007669"/>
    <property type="project" value="InterPro"/>
</dbReference>
<keyword evidence="1" id="KW-0547">Nucleotide-binding</keyword>
<evidence type="ECO:0000313" key="5">
    <source>
        <dbReference type="Proteomes" id="UP000325313"/>
    </source>
</evidence>
<name>A0A5B0NDP0_PUCGR</name>
<dbReference type="InterPro" id="IPR011009">
    <property type="entry name" value="Kinase-like_dom_sf"/>
</dbReference>
<sequence>MNNNQNIRPLTTLNNNTNNTRPTLHSLQPINNNNNNNTQEQPLSASSLSAPEHYSNPSSSVSRASSARSTSSVQAVPFRIPTRLTTTTTTTTTTTSTATNTSNSPSNIDQLMITNVNDQLIQPLQNLSIHQPPSSTSTQTTSSTIDQQKNLPRPELPRNPSTSSTNNNSARKESKTSLSVGDILGEGSYSTVYHVKDKQVPDKEYALKVLDKRHIQKEKKTKYVAIERDTLKLTRPSSGLYSTIFDLPR</sequence>
<feature type="compositionally biased region" description="Low complexity" evidence="2">
    <location>
        <begin position="58"/>
        <end position="73"/>
    </location>
</feature>